<evidence type="ECO:0000259" key="1">
    <source>
        <dbReference type="Pfam" id="PF01261"/>
    </source>
</evidence>
<protein>
    <recommendedName>
        <fullName evidence="1">Xylose isomerase-like TIM barrel domain-containing protein</fullName>
    </recommendedName>
</protein>
<proteinExistence type="predicted"/>
<dbReference type="eggNOG" id="COG1082">
    <property type="taxonomic scope" value="Bacteria"/>
</dbReference>
<dbReference type="EMBL" id="CP015506">
    <property type="protein sequence ID" value="AND38018.1"/>
    <property type="molecule type" value="Genomic_DNA"/>
</dbReference>
<evidence type="ECO:0000313" key="2">
    <source>
        <dbReference type="EMBL" id="AND38018.1"/>
    </source>
</evidence>
<dbReference type="KEGG" id="bon:A361_02280"/>
<dbReference type="InterPro" id="IPR013022">
    <property type="entry name" value="Xyl_isomerase-like_TIM-brl"/>
</dbReference>
<dbReference type="Proteomes" id="UP000077856">
    <property type="component" value="Chromosome"/>
</dbReference>
<dbReference type="AlphaFoldDB" id="A0A160M7R6"/>
<name>A0A160M7R6_9BACI</name>
<evidence type="ECO:0000313" key="3">
    <source>
        <dbReference type="Proteomes" id="UP000077856"/>
    </source>
</evidence>
<dbReference type="Pfam" id="PF01261">
    <property type="entry name" value="AP_endonuc_2"/>
    <property type="match status" value="1"/>
</dbReference>
<accession>A0A160M7R6</accession>
<sequence length="277" mass="32011">MAHHIGISGSVILSDSKLFPELFKRHLPHIEIGEFQDEESFRCFIEMLGKTNKSFGLHSPLFRGQSKYDLLEKIRINPKEAWIQFETEVERMSRLGAEYILVHFPYFKKETNGNPAEIIEEGLKKLSSLQSKYGILIVCEPKLGFQQSPAGIHYLDRFPVETWKKYGLSLCVDIGDYILAAGEKAINYIEKWSEFVRVVHLHNVEYQGDKYIWVPVHPSHENDGNHHKIKKLMDFLAKECKDVFFVMEYTPHTNPPEKMVEEGIGWAIEVIEEGSVS</sequence>
<gene>
    <name evidence="2" type="ORF">A361_02280</name>
</gene>
<dbReference type="Gene3D" id="3.20.20.150">
    <property type="entry name" value="Divalent-metal-dependent TIM barrel enzymes"/>
    <property type="match status" value="1"/>
</dbReference>
<dbReference type="InterPro" id="IPR036237">
    <property type="entry name" value="Xyl_isomerase-like_sf"/>
</dbReference>
<reference evidence="2 3" key="1">
    <citation type="submission" date="2016-04" db="EMBL/GenBank/DDBJ databases">
        <title>Complete genome sequence of Bacillus oceanisediminis strain 2691.</title>
        <authorList>
            <person name="Jeong H."/>
            <person name="Kim H.J."/>
            <person name="Lee D.-W."/>
        </authorList>
    </citation>
    <scope>NUCLEOTIDE SEQUENCE [LARGE SCALE GENOMIC DNA]</scope>
    <source>
        <strain evidence="2 3">2691</strain>
    </source>
</reference>
<feature type="domain" description="Xylose isomerase-like TIM barrel" evidence="1">
    <location>
        <begin position="54"/>
        <end position="267"/>
    </location>
</feature>
<dbReference type="STRING" id="1196031.A361_02280"/>
<organism evidence="2 3">
    <name type="scientific">Cytobacillus oceanisediminis 2691</name>
    <dbReference type="NCBI Taxonomy" id="1196031"/>
    <lineage>
        <taxon>Bacteria</taxon>
        <taxon>Bacillati</taxon>
        <taxon>Bacillota</taxon>
        <taxon>Bacilli</taxon>
        <taxon>Bacillales</taxon>
        <taxon>Bacillaceae</taxon>
        <taxon>Cytobacillus</taxon>
    </lineage>
</organism>
<dbReference type="SUPFAM" id="SSF51658">
    <property type="entry name" value="Xylose isomerase-like"/>
    <property type="match status" value="1"/>
</dbReference>
<dbReference type="RefSeq" id="WP_009335902.1">
    <property type="nucleotide sequence ID" value="NZ_CP015506.1"/>
</dbReference>